<gene>
    <name evidence="1" type="ORF">DXC34_14040</name>
</gene>
<name>A0A3E4UL22_BACSE</name>
<dbReference type="RefSeq" id="WP_117742264.1">
    <property type="nucleotide sequence ID" value="NZ_QSSV01000019.1"/>
</dbReference>
<protein>
    <submittedName>
        <fullName evidence="1">Uncharacterized protein</fullName>
    </submittedName>
</protein>
<evidence type="ECO:0000313" key="1">
    <source>
        <dbReference type="EMBL" id="RGM11263.1"/>
    </source>
</evidence>
<proteinExistence type="predicted"/>
<sequence>MEMTEHDEKKTQQMNKEKEKIILLSMARYGYAAMPQDYNFLRRHSLLNIYLEIVDRSIKGGDIRLLEKSVKSDASLHAASIQSDFACLKEYKLSAGNKQAKLFLDDNNFYWRTFLSELKKKMP</sequence>
<organism evidence="1 2">
    <name type="scientific">Bacteroides stercoris</name>
    <dbReference type="NCBI Taxonomy" id="46506"/>
    <lineage>
        <taxon>Bacteria</taxon>
        <taxon>Pseudomonadati</taxon>
        <taxon>Bacteroidota</taxon>
        <taxon>Bacteroidia</taxon>
        <taxon>Bacteroidales</taxon>
        <taxon>Bacteroidaceae</taxon>
        <taxon>Bacteroides</taxon>
    </lineage>
</organism>
<accession>A0A3E4UL22</accession>
<dbReference type="Proteomes" id="UP000261223">
    <property type="component" value="Unassembled WGS sequence"/>
</dbReference>
<reference evidence="1 2" key="1">
    <citation type="submission" date="2018-08" db="EMBL/GenBank/DDBJ databases">
        <title>A genome reference for cultivated species of the human gut microbiota.</title>
        <authorList>
            <person name="Zou Y."/>
            <person name="Xue W."/>
            <person name="Luo G."/>
        </authorList>
    </citation>
    <scope>NUCLEOTIDE SEQUENCE [LARGE SCALE GENOMIC DNA]</scope>
    <source>
        <strain evidence="1 2">TF03-6</strain>
    </source>
</reference>
<comment type="caution">
    <text evidence="1">The sequence shown here is derived from an EMBL/GenBank/DDBJ whole genome shotgun (WGS) entry which is preliminary data.</text>
</comment>
<evidence type="ECO:0000313" key="2">
    <source>
        <dbReference type="Proteomes" id="UP000261223"/>
    </source>
</evidence>
<dbReference type="AlphaFoldDB" id="A0A3E4UL22"/>
<dbReference type="EMBL" id="QSSV01000019">
    <property type="protein sequence ID" value="RGM11263.1"/>
    <property type="molecule type" value="Genomic_DNA"/>
</dbReference>